<evidence type="ECO:0000313" key="3">
    <source>
        <dbReference type="Proteomes" id="UP000265520"/>
    </source>
</evidence>
<feature type="non-terminal residue" evidence="2">
    <location>
        <position position="83"/>
    </location>
</feature>
<evidence type="ECO:0000256" key="1">
    <source>
        <dbReference type="SAM" id="MobiDB-lite"/>
    </source>
</evidence>
<organism evidence="2 3">
    <name type="scientific">Trifolium medium</name>
    <dbReference type="NCBI Taxonomy" id="97028"/>
    <lineage>
        <taxon>Eukaryota</taxon>
        <taxon>Viridiplantae</taxon>
        <taxon>Streptophyta</taxon>
        <taxon>Embryophyta</taxon>
        <taxon>Tracheophyta</taxon>
        <taxon>Spermatophyta</taxon>
        <taxon>Magnoliopsida</taxon>
        <taxon>eudicotyledons</taxon>
        <taxon>Gunneridae</taxon>
        <taxon>Pentapetalae</taxon>
        <taxon>rosids</taxon>
        <taxon>fabids</taxon>
        <taxon>Fabales</taxon>
        <taxon>Fabaceae</taxon>
        <taxon>Papilionoideae</taxon>
        <taxon>50 kb inversion clade</taxon>
        <taxon>NPAAA clade</taxon>
        <taxon>Hologalegina</taxon>
        <taxon>IRL clade</taxon>
        <taxon>Trifolieae</taxon>
        <taxon>Trifolium</taxon>
    </lineage>
</organism>
<dbReference type="EMBL" id="LXQA010461675">
    <property type="protein sequence ID" value="MCI53333.1"/>
    <property type="molecule type" value="Genomic_DNA"/>
</dbReference>
<dbReference type="Proteomes" id="UP000265520">
    <property type="component" value="Unassembled WGS sequence"/>
</dbReference>
<name>A0A392SWY8_9FABA</name>
<sequence length="83" mass="8954">MKSSRTSQSPVCDQDEVHSTQGASPQGWSGAREIRISDTFHASETQEHPTIWKTSGEFGRGDGNPPRSSRANSCPPAANRSVI</sequence>
<protein>
    <submittedName>
        <fullName evidence="2">Uncharacterized protein</fullName>
    </submittedName>
</protein>
<accession>A0A392SWY8</accession>
<evidence type="ECO:0000313" key="2">
    <source>
        <dbReference type="EMBL" id="MCI53333.1"/>
    </source>
</evidence>
<dbReference type="AlphaFoldDB" id="A0A392SWY8"/>
<reference evidence="2 3" key="1">
    <citation type="journal article" date="2018" name="Front. Plant Sci.">
        <title>Red Clover (Trifolium pratense) and Zigzag Clover (T. medium) - A Picture of Genomic Similarities and Differences.</title>
        <authorList>
            <person name="Dluhosova J."/>
            <person name="Istvanek J."/>
            <person name="Nedelnik J."/>
            <person name="Repkova J."/>
        </authorList>
    </citation>
    <scope>NUCLEOTIDE SEQUENCE [LARGE SCALE GENOMIC DNA]</scope>
    <source>
        <strain evidence="3">cv. 10/8</strain>
        <tissue evidence="2">Leaf</tissue>
    </source>
</reference>
<feature type="region of interest" description="Disordered" evidence="1">
    <location>
        <begin position="1"/>
        <end position="83"/>
    </location>
</feature>
<proteinExistence type="predicted"/>
<comment type="caution">
    <text evidence="2">The sequence shown here is derived from an EMBL/GenBank/DDBJ whole genome shotgun (WGS) entry which is preliminary data.</text>
</comment>
<feature type="compositionally biased region" description="Polar residues" evidence="1">
    <location>
        <begin position="1"/>
        <end position="11"/>
    </location>
</feature>
<keyword evidence="3" id="KW-1185">Reference proteome</keyword>